<protein>
    <recommendedName>
        <fullName evidence="3">DUF4440 domain-containing protein</fullName>
    </recommendedName>
</protein>
<keyword evidence="2" id="KW-1185">Reference proteome</keyword>
<dbReference type="PROSITE" id="PS51257">
    <property type="entry name" value="PROKAR_LIPOPROTEIN"/>
    <property type="match status" value="1"/>
</dbReference>
<evidence type="ECO:0000313" key="1">
    <source>
        <dbReference type="EMBL" id="GAA4023411.1"/>
    </source>
</evidence>
<name>A0ABP7TAB7_9SPHN</name>
<evidence type="ECO:0000313" key="2">
    <source>
        <dbReference type="Proteomes" id="UP001500235"/>
    </source>
</evidence>
<sequence length="162" mass="17995">MRLSAFLLLLGVAGCSPSLPSDSEVIGTLRANRADFEQARDIVLGLERQYVRLDLEDPSTLGALDAGERALMERLRERTGATVIQGGGRKGDERYVDFALFRWGFAFGGAMKSVSWRDGTMEGRRVLPSLDDTSDRRGFVTDTWFNAMRPIGGGWWMEVSDD</sequence>
<evidence type="ECO:0008006" key="3">
    <source>
        <dbReference type="Google" id="ProtNLM"/>
    </source>
</evidence>
<comment type="caution">
    <text evidence="1">The sequence shown here is derived from an EMBL/GenBank/DDBJ whole genome shotgun (WGS) entry which is preliminary data.</text>
</comment>
<dbReference type="Proteomes" id="UP001500235">
    <property type="component" value="Unassembled WGS sequence"/>
</dbReference>
<proteinExistence type="predicted"/>
<dbReference type="EMBL" id="BAABBQ010000001">
    <property type="protein sequence ID" value="GAA4023411.1"/>
    <property type="molecule type" value="Genomic_DNA"/>
</dbReference>
<accession>A0ABP7TAB7</accession>
<organism evidence="1 2">
    <name type="scientific">Sphingomonas swuensis</name>
    <dbReference type="NCBI Taxonomy" id="977800"/>
    <lineage>
        <taxon>Bacteria</taxon>
        <taxon>Pseudomonadati</taxon>
        <taxon>Pseudomonadota</taxon>
        <taxon>Alphaproteobacteria</taxon>
        <taxon>Sphingomonadales</taxon>
        <taxon>Sphingomonadaceae</taxon>
        <taxon>Sphingomonas</taxon>
    </lineage>
</organism>
<dbReference type="RefSeq" id="WP_344707744.1">
    <property type="nucleotide sequence ID" value="NZ_BAABBQ010000001.1"/>
</dbReference>
<gene>
    <name evidence="1" type="ORF">GCM10022280_25180</name>
</gene>
<reference evidence="2" key="1">
    <citation type="journal article" date="2019" name="Int. J. Syst. Evol. Microbiol.">
        <title>The Global Catalogue of Microorganisms (GCM) 10K type strain sequencing project: providing services to taxonomists for standard genome sequencing and annotation.</title>
        <authorList>
            <consortium name="The Broad Institute Genomics Platform"/>
            <consortium name="The Broad Institute Genome Sequencing Center for Infectious Disease"/>
            <person name="Wu L."/>
            <person name="Ma J."/>
        </authorList>
    </citation>
    <scope>NUCLEOTIDE SEQUENCE [LARGE SCALE GENOMIC DNA]</scope>
    <source>
        <strain evidence="2">JCM 17563</strain>
    </source>
</reference>